<dbReference type="Gene3D" id="3.40.50.620">
    <property type="entry name" value="HUPs"/>
    <property type="match status" value="1"/>
</dbReference>
<evidence type="ECO:0000259" key="2">
    <source>
        <dbReference type="Pfam" id="PF00582"/>
    </source>
</evidence>
<name>A0A2Z2NR88_9GAMM</name>
<dbReference type="RefSeq" id="WP_088918983.1">
    <property type="nucleotide sequence ID" value="NZ_CP018632.1"/>
</dbReference>
<dbReference type="InterPro" id="IPR006015">
    <property type="entry name" value="Universal_stress_UspA"/>
</dbReference>
<dbReference type="Pfam" id="PF00582">
    <property type="entry name" value="Usp"/>
    <property type="match status" value="1"/>
</dbReference>
<sequence length="164" mass="18558">MLPDIRKILYCTDFSESSIAAFKYAVYLTKTTDAEIHILHVVEKLSNDAKLTFQTYVSDDETRRRMLKERVNVAQQTLIDRQDAFWNALSEEEQGLRHKIASSQVIESYPAETILKVSGELDADLVIMGSHERGLVRTFLGSVAKSVLRRSTVPVMVVPVSELQ</sequence>
<evidence type="ECO:0000313" key="4">
    <source>
        <dbReference type="Proteomes" id="UP000250079"/>
    </source>
</evidence>
<dbReference type="KEGG" id="gai:IMCC3135_18870"/>
<feature type="domain" description="UspA" evidence="2">
    <location>
        <begin position="5"/>
        <end position="159"/>
    </location>
</feature>
<gene>
    <name evidence="3" type="ORF">IMCC3135_18870</name>
</gene>
<keyword evidence="4" id="KW-1185">Reference proteome</keyword>
<dbReference type="InterPro" id="IPR014729">
    <property type="entry name" value="Rossmann-like_a/b/a_fold"/>
</dbReference>
<accession>A0A2Z2NR88</accession>
<dbReference type="EMBL" id="CP018632">
    <property type="protein sequence ID" value="ASJ73853.1"/>
    <property type="molecule type" value="Genomic_DNA"/>
</dbReference>
<dbReference type="InterPro" id="IPR006016">
    <property type="entry name" value="UspA"/>
</dbReference>
<organism evidence="3 4">
    <name type="scientific">Granulosicoccus antarcticus IMCC3135</name>
    <dbReference type="NCBI Taxonomy" id="1192854"/>
    <lineage>
        <taxon>Bacteria</taxon>
        <taxon>Pseudomonadati</taxon>
        <taxon>Pseudomonadota</taxon>
        <taxon>Gammaproteobacteria</taxon>
        <taxon>Chromatiales</taxon>
        <taxon>Granulosicoccaceae</taxon>
        <taxon>Granulosicoccus</taxon>
    </lineage>
</organism>
<evidence type="ECO:0000313" key="3">
    <source>
        <dbReference type="EMBL" id="ASJ73853.1"/>
    </source>
</evidence>
<dbReference type="CDD" id="cd00293">
    <property type="entry name" value="USP-like"/>
    <property type="match status" value="1"/>
</dbReference>
<dbReference type="AlphaFoldDB" id="A0A2Z2NR88"/>
<dbReference type="Proteomes" id="UP000250079">
    <property type="component" value="Chromosome"/>
</dbReference>
<dbReference type="OrthoDB" id="9804721at2"/>
<reference evidence="3 4" key="1">
    <citation type="submission" date="2016-12" db="EMBL/GenBank/DDBJ databases">
        <authorList>
            <person name="Song W.-J."/>
            <person name="Kurnit D.M."/>
        </authorList>
    </citation>
    <scope>NUCLEOTIDE SEQUENCE [LARGE SCALE GENOMIC DNA]</scope>
    <source>
        <strain evidence="3 4">IMCC3135</strain>
    </source>
</reference>
<protein>
    <submittedName>
        <fullName evidence="3">Universal stress protein</fullName>
    </submittedName>
</protein>
<dbReference type="PRINTS" id="PR01438">
    <property type="entry name" value="UNVRSLSTRESS"/>
</dbReference>
<evidence type="ECO:0000256" key="1">
    <source>
        <dbReference type="ARBA" id="ARBA00008791"/>
    </source>
</evidence>
<dbReference type="SUPFAM" id="SSF52402">
    <property type="entry name" value="Adenine nucleotide alpha hydrolases-like"/>
    <property type="match status" value="1"/>
</dbReference>
<comment type="similarity">
    <text evidence="1">Belongs to the universal stress protein A family.</text>
</comment>
<proteinExistence type="inferred from homology"/>
<dbReference type="PANTHER" id="PTHR46268:SF6">
    <property type="entry name" value="UNIVERSAL STRESS PROTEIN UP12"/>
    <property type="match status" value="1"/>
</dbReference>
<dbReference type="PANTHER" id="PTHR46268">
    <property type="entry name" value="STRESS RESPONSE PROTEIN NHAX"/>
    <property type="match status" value="1"/>
</dbReference>